<evidence type="ECO:0000256" key="1">
    <source>
        <dbReference type="ARBA" id="ARBA00004829"/>
    </source>
</evidence>
<evidence type="ECO:0000313" key="8">
    <source>
        <dbReference type="Proteomes" id="UP000017842"/>
    </source>
</evidence>
<dbReference type="GO" id="GO:0016117">
    <property type="term" value="P:carotenoid biosynthetic process"/>
    <property type="evidence" value="ECO:0007669"/>
    <property type="project" value="UniProtKB-KW"/>
</dbReference>
<dbReference type="AlphaFoldDB" id="V5C2V5"/>
<dbReference type="PANTHER" id="PTHR43734">
    <property type="entry name" value="PHYTOENE DESATURASE"/>
    <property type="match status" value="1"/>
</dbReference>
<gene>
    <name evidence="7" type="primary">carC</name>
    <name evidence="7" type="ORF">MGMO_45c00290</name>
</gene>
<evidence type="ECO:0000256" key="3">
    <source>
        <dbReference type="ARBA" id="ARBA00022746"/>
    </source>
</evidence>
<dbReference type="STRING" id="1116472.MGMO_45c00290"/>
<dbReference type="InterPro" id="IPR014105">
    <property type="entry name" value="Carotenoid/retinoid_OxRdtase"/>
</dbReference>
<accession>V5C2V5</accession>
<dbReference type="EC" id="1.3.99.26" evidence="7"/>
<dbReference type="EMBL" id="AYLO01000044">
    <property type="protein sequence ID" value="ESS72797.1"/>
    <property type="molecule type" value="Genomic_DNA"/>
</dbReference>
<dbReference type="eggNOG" id="COG1233">
    <property type="taxonomic scope" value="Bacteria"/>
</dbReference>
<dbReference type="Gene3D" id="3.50.50.60">
    <property type="entry name" value="FAD/NAD(P)-binding domain"/>
    <property type="match status" value="2"/>
</dbReference>
<reference evidence="7 8" key="1">
    <citation type="journal article" date="2013" name="Genome Announc.">
        <title>Draft Genome Sequence of the Methanotrophic Gammaproteobacterium Methyloglobulus morosus DSM 22980 Strain KoM1.</title>
        <authorList>
            <person name="Poehlein A."/>
            <person name="Deutzmann J.S."/>
            <person name="Daniel R."/>
            <person name="Simeonova D.D."/>
        </authorList>
    </citation>
    <scope>NUCLEOTIDE SEQUENCE [LARGE SCALE GENOMIC DNA]</scope>
    <source>
        <strain evidence="7 8">KoM1</strain>
    </source>
</reference>
<sequence>MSKAKHIVIVGAGPGGLCAGMLLSRRGFKVTLFEKNAEVGGRNRPIRMDGFVFDTGPTFLLMKYILDEMFQLCGKRSEDYLEFFKLDPMYRLLFSDRTVDVYSDHDKMRAELQKSFPEGSAGFDRYIKKEGQRFRKLYPCIKRDYTSLKSFFSWDLIMALPYLALNHSVFSNLGKYFKEEKMRLVFSFQSKYLGMSPWECPALFTMLAYLEHEYGIYHVKGGLNKIAAAMARVITEQGGTIHTNSPVESLVIEHKAVKGVRLQDGTVIEADDVIVNADFAYAMTHLVKPDVLRQHNHEKVKKLEFSCSTFMLYLGLDKHYAIPHHTIVFADDYNANIGNIFRKKTLTKDFSFYVQNASATDASVAPDGKSALYVLVPMPNNESGIDWKNTCADMREQVLAALEKRLGLVDIREQIVCEKVITPQTWATEENVFLGATFSLSHKFSQLLYWRPHNQFQELDRCYLVGGGTHPGSGLPTIYESARISANLICRKHGVGHIKPYNAAPI</sequence>
<dbReference type="SUPFAM" id="SSF51905">
    <property type="entry name" value="FAD/NAD(P)-binding domain"/>
    <property type="match status" value="1"/>
</dbReference>
<dbReference type="PRINTS" id="PR00419">
    <property type="entry name" value="ADXRDTASE"/>
</dbReference>
<organism evidence="7 8">
    <name type="scientific">Methyloglobulus morosus KoM1</name>
    <dbReference type="NCBI Taxonomy" id="1116472"/>
    <lineage>
        <taxon>Bacteria</taxon>
        <taxon>Pseudomonadati</taxon>
        <taxon>Pseudomonadota</taxon>
        <taxon>Gammaproteobacteria</taxon>
        <taxon>Methylococcales</taxon>
        <taxon>Methylococcaceae</taxon>
        <taxon>Methyloglobulus</taxon>
    </lineage>
</organism>
<evidence type="ECO:0000256" key="2">
    <source>
        <dbReference type="ARBA" id="ARBA00006046"/>
    </source>
</evidence>
<dbReference type="PATRIC" id="fig|1116472.3.peg.1343"/>
<name>V5C2V5_9GAMM</name>
<evidence type="ECO:0000256" key="4">
    <source>
        <dbReference type="ARBA" id="ARBA00023002"/>
    </source>
</evidence>
<dbReference type="GO" id="GO:0016491">
    <property type="term" value="F:oxidoreductase activity"/>
    <property type="evidence" value="ECO:0007669"/>
    <property type="project" value="UniProtKB-KW"/>
</dbReference>
<dbReference type="PANTHER" id="PTHR43734:SF1">
    <property type="entry name" value="PHYTOENE DESATURASE"/>
    <property type="match status" value="1"/>
</dbReference>
<evidence type="ECO:0000256" key="5">
    <source>
        <dbReference type="RuleBase" id="RU362075"/>
    </source>
</evidence>
<keyword evidence="4 5" id="KW-0560">Oxidoreductase</keyword>
<dbReference type="InterPro" id="IPR036188">
    <property type="entry name" value="FAD/NAD-bd_sf"/>
</dbReference>
<protein>
    <submittedName>
        <fullName evidence="7">All-trans-zeta-carotene desaturase CarC</fullName>
        <ecNumber evidence="7">1.3.99.26</ecNumber>
    </submittedName>
</protein>
<dbReference type="NCBIfam" id="TIGR02734">
    <property type="entry name" value="crtI_fam"/>
    <property type="match status" value="1"/>
</dbReference>
<comment type="similarity">
    <text evidence="2 5">Belongs to the carotenoid/retinoid oxidoreductase family.</text>
</comment>
<evidence type="ECO:0000313" key="7">
    <source>
        <dbReference type="EMBL" id="ESS72797.1"/>
    </source>
</evidence>
<comment type="caution">
    <text evidence="7">The sequence shown here is derived from an EMBL/GenBank/DDBJ whole genome shotgun (WGS) entry which is preliminary data.</text>
</comment>
<keyword evidence="8" id="KW-1185">Reference proteome</keyword>
<proteinExistence type="inferred from homology"/>
<keyword evidence="3 5" id="KW-0125">Carotenoid biosynthesis</keyword>
<dbReference type="RefSeq" id="WP_023494170.1">
    <property type="nucleotide sequence ID" value="NZ_AYLO01000044.1"/>
</dbReference>
<evidence type="ECO:0000259" key="6">
    <source>
        <dbReference type="Pfam" id="PF01593"/>
    </source>
</evidence>
<feature type="domain" description="Amine oxidase" evidence="6">
    <location>
        <begin position="15"/>
        <end position="489"/>
    </location>
</feature>
<dbReference type="Proteomes" id="UP000017842">
    <property type="component" value="Unassembled WGS sequence"/>
</dbReference>
<dbReference type="Pfam" id="PF01593">
    <property type="entry name" value="Amino_oxidase"/>
    <property type="match status" value="1"/>
</dbReference>
<comment type="pathway">
    <text evidence="1 5">Carotenoid biosynthesis.</text>
</comment>
<dbReference type="InterPro" id="IPR002937">
    <property type="entry name" value="Amino_oxidase"/>
</dbReference>
<dbReference type="OrthoDB" id="9774675at2"/>